<feature type="region of interest" description="Disordered" evidence="1">
    <location>
        <begin position="20"/>
        <end position="44"/>
    </location>
</feature>
<name>A0A0E0DRE7_9ORYZ</name>
<dbReference type="STRING" id="40149.A0A0E0DRE7"/>
<organism evidence="2">
    <name type="scientific">Oryza meridionalis</name>
    <dbReference type="NCBI Taxonomy" id="40149"/>
    <lineage>
        <taxon>Eukaryota</taxon>
        <taxon>Viridiplantae</taxon>
        <taxon>Streptophyta</taxon>
        <taxon>Embryophyta</taxon>
        <taxon>Tracheophyta</taxon>
        <taxon>Spermatophyta</taxon>
        <taxon>Magnoliopsida</taxon>
        <taxon>Liliopsida</taxon>
        <taxon>Poales</taxon>
        <taxon>Poaceae</taxon>
        <taxon>BOP clade</taxon>
        <taxon>Oryzoideae</taxon>
        <taxon>Oryzeae</taxon>
        <taxon>Oryzinae</taxon>
        <taxon>Oryza</taxon>
    </lineage>
</organism>
<dbReference type="Gramene" id="OMERI05G14400.1">
    <property type="protein sequence ID" value="OMERI05G14400.1"/>
    <property type="gene ID" value="OMERI05G14400"/>
</dbReference>
<accession>A0A0E0DRE7</accession>
<proteinExistence type="predicted"/>
<reference evidence="2" key="2">
    <citation type="submission" date="2018-05" db="EMBL/GenBank/DDBJ databases">
        <title>OmerRS3 (Oryza meridionalis Reference Sequence Version 3).</title>
        <authorList>
            <person name="Zhang J."/>
            <person name="Kudrna D."/>
            <person name="Lee S."/>
            <person name="Talag J."/>
            <person name="Welchert J."/>
            <person name="Wing R.A."/>
        </authorList>
    </citation>
    <scope>NUCLEOTIDE SEQUENCE [LARGE SCALE GENOMIC DNA]</scope>
    <source>
        <strain evidence="2">cv. OR44</strain>
    </source>
</reference>
<reference evidence="2" key="1">
    <citation type="submission" date="2015-04" db="UniProtKB">
        <authorList>
            <consortium name="EnsemblPlants"/>
        </authorList>
    </citation>
    <scope>IDENTIFICATION</scope>
</reference>
<dbReference type="AlphaFoldDB" id="A0A0E0DRE7"/>
<dbReference type="Proteomes" id="UP000008021">
    <property type="component" value="Chromosome 5"/>
</dbReference>
<evidence type="ECO:0000313" key="3">
    <source>
        <dbReference type="Proteomes" id="UP000008021"/>
    </source>
</evidence>
<keyword evidence="3" id="KW-1185">Reference proteome</keyword>
<protein>
    <submittedName>
        <fullName evidence="2">Uncharacterized protein</fullName>
    </submittedName>
</protein>
<sequence length="160" mass="17228">MPFLSTLLYDLSASAEPTLDLHSHLPPPDPAHQLTSQQAGRRPSRSCINVKAPSALASAEDGEDTDFFFSPFLVLYKSVRVVRFIGTDVVPASMDLATDIASGLAVLLYLPNLANSDKILVVVFYHGSTFITESATSSTKDGNGVGPMTRYPTGFYSIRS</sequence>
<dbReference type="HOGENOM" id="CLU_1654961_0_0_1"/>
<evidence type="ECO:0000313" key="2">
    <source>
        <dbReference type="EnsemblPlants" id="OMERI05G14400.1"/>
    </source>
</evidence>
<evidence type="ECO:0000256" key="1">
    <source>
        <dbReference type="SAM" id="MobiDB-lite"/>
    </source>
</evidence>
<dbReference type="EnsemblPlants" id="OMERI05G14400.1">
    <property type="protein sequence ID" value="OMERI05G14400.1"/>
    <property type="gene ID" value="OMERI05G14400"/>
</dbReference>